<evidence type="ECO:0000259" key="2">
    <source>
        <dbReference type="PROSITE" id="PS51173"/>
    </source>
</evidence>
<dbReference type="Pfam" id="PF00553">
    <property type="entry name" value="CBM_2"/>
    <property type="match status" value="1"/>
</dbReference>
<accession>A0ABY7ZW28</accession>
<protein>
    <submittedName>
        <fullName evidence="3">Cellulose binding domain-containing protein</fullName>
    </submittedName>
</protein>
<evidence type="ECO:0000256" key="1">
    <source>
        <dbReference type="SAM" id="SignalP"/>
    </source>
</evidence>
<reference evidence="3 4" key="1">
    <citation type="submission" date="2023-02" db="EMBL/GenBank/DDBJ databases">
        <authorList>
            <person name="Mo P."/>
        </authorList>
    </citation>
    <scope>NUCLEOTIDE SEQUENCE [LARGE SCALE GENOMIC DNA]</scope>
    <source>
        <strain evidence="3 4">HUAS 3</strain>
    </source>
</reference>
<keyword evidence="4" id="KW-1185">Reference proteome</keyword>
<evidence type="ECO:0000313" key="4">
    <source>
        <dbReference type="Proteomes" id="UP001219605"/>
    </source>
</evidence>
<dbReference type="EMBL" id="CP118615">
    <property type="protein sequence ID" value="WDZ86114.1"/>
    <property type="molecule type" value="Genomic_DNA"/>
</dbReference>
<evidence type="ECO:0000313" key="3">
    <source>
        <dbReference type="EMBL" id="WDZ86114.1"/>
    </source>
</evidence>
<keyword evidence="1" id="KW-0732">Signal</keyword>
<dbReference type="InterPro" id="IPR012291">
    <property type="entry name" value="CBM2_carb-bd_dom_sf"/>
</dbReference>
<organism evidence="3 4">
    <name type="scientific">Micromonospora cathayae</name>
    <dbReference type="NCBI Taxonomy" id="3028804"/>
    <lineage>
        <taxon>Bacteria</taxon>
        <taxon>Bacillati</taxon>
        <taxon>Actinomycetota</taxon>
        <taxon>Actinomycetes</taxon>
        <taxon>Micromonosporales</taxon>
        <taxon>Micromonosporaceae</taxon>
        <taxon>Micromonospora</taxon>
    </lineage>
</organism>
<sequence>MRKSLAAVVAVVVAAAAVSVAVAHAGVASAAAGCRVNYAVSSEWTGGFTADVTITNLGDPVDGWTLDFTFPTADQRLAQTWSATWTQSGQQVSATSLSWNATLGTNGSTTIGFVGAWSDSNPAPTSFTLNGVPCTGAVLPTPTPSRTTPPPVADWPPRVTFLSPTAGAVYTAPVTIPLAATATVGGGVNITSVSFRVDGVTVAQGVPTGNDRYEAQWTPPVGAAGTSTTYVVSVSAGTSQSLSGSAPPVRITVVTPPSSGTNRPPAAALSTTAGNNYLLEPATVTLLADATDADAGDVINRAELYSGTTRIATTATGSGQRYQFQVPLAAATSYTFTVRVYDSHGGVGISNPLTFTVR</sequence>
<proteinExistence type="predicted"/>
<dbReference type="InterPro" id="IPR001919">
    <property type="entry name" value="CBD2"/>
</dbReference>
<dbReference type="SUPFAM" id="SSF49384">
    <property type="entry name" value="Carbohydrate-binding domain"/>
    <property type="match status" value="1"/>
</dbReference>
<dbReference type="Proteomes" id="UP001219605">
    <property type="component" value="Chromosome"/>
</dbReference>
<dbReference type="PROSITE" id="PS51257">
    <property type="entry name" value="PROKAR_LIPOPROTEIN"/>
    <property type="match status" value="1"/>
</dbReference>
<dbReference type="InterPro" id="IPR013783">
    <property type="entry name" value="Ig-like_fold"/>
</dbReference>
<name>A0ABY7ZW28_9ACTN</name>
<feature type="domain" description="CBM2" evidence="2">
    <location>
        <begin position="27"/>
        <end position="137"/>
    </location>
</feature>
<dbReference type="Gene3D" id="2.60.40.10">
    <property type="entry name" value="Immunoglobulins"/>
    <property type="match status" value="2"/>
</dbReference>
<dbReference type="Pfam" id="PF17957">
    <property type="entry name" value="Big_7"/>
    <property type="match status" value="1"/>
</dbReference>
<dbReference type="Gene3D" id="2.60.40.290">
    <property type="match status" value="1"/>
</dbReference>
<dbReference type="RefSeq" id="WP_275032898.1">
    <property type="nucleotide sequence ID" value="NZ_CP118615.1"/>
</dbReference>
<gene>
    <name evidence="3" type="ORF">PVK37_06760</name>
</gene>
<dbReference type="PROSITE" id="PS51173">
    <property type="entry name" value="CBM2"/>
    <property type="match status" value="1"/>
</dbReference>
<feature type="chain" id="PRO_5045740740" evidence="1">
    <location>
        <begin position="26"/>
        <end position="358"/>
    </location>
</feature>
<dbReference type="InterPro" id="IPR008965">
    <property type="entry name" value="CBM2/CBM3_carb-bd_dom_sf"/>
</dbReference>
<dbReference type="SMART" id="SM00637">
    <property type="entry name" value="CBD_II"/>
    <property type="match status" value="1"/>
</dbReference>
<feature type="signal peptide" evidence="1">
    <location>
        <begin position="1"/>
        <end position="25"/>
    </location>
</feature>